<proteinExistence type="predicted"/>
<evidence type="ECO:0000313" key="2">
    <source>
        <dbReference type="EMBL" id="EIW19856.1"/>
    </source>
</evidence>
<feature type="domain" description="HipA-like kinase" evidence="1">
    <location>
        <begin position="14"/>
        <end position="233"/>
    </location>
</feature>
<organism evidence="2 3">
    <name type="scientific">Pelosinus fermentans B4</name>
    <dbReference type="NCBI Taxonomy" id="1149862"/>
    <lineage>
        <taxon>Bacteria</taxon>
        <taxon>Bacillati</taxon>
        <taxon>Bacillota</taxon>
        <taxon>Negativicutes</taxon>
        <taxon>Selenomonadales</taxon>
        <taxon>Sporomusaceae</taxon>
        <taxon>Pelosinus</taxon>
    </lineage>
</organism>
<evidence type="ECO:0000313" key="3">
    <source>
        <dbReference type="Proteomes" id="UP000004324"/>
    </source>
</evidence>
<protein>
    <recommendedName>
        <fullName evidence="1">HipA-like kinase domain-containing protein</fullName>
    </recommendedName>
</protein>
<gene>
    <name evidence="2" type="ORF">FB4_0107</name>
</gene>
<comment type="caution">
    <text evidence="2">The sequence shown here is derived from an EMBL/GenBank/DDBJ whole genome shotgun (WGS) entry which is preliminary data.</text>
</comment>
<dbReference type="OrthoDB" id="1676460at2"/>
<sequence length="262" mass="30179">MLIAMKHFGSVGIGVTAPQLFRANDRKFYVVKLQNNRLGPKVLVNEFLAAKLGEMLGLCFPVSSSIEIEEDIIWQSPKLQAAGTPIGQHFASQYLNHTEYVGKDNLHNAVNITEMAGILLFDSMFHNGDRTNNRKNLLLHKEKSGYKIYAIDNSHLFRTTRWTIALLNRISRIIQPYYRYSYALLLNDWLSPSHFSPYVRKVKEMSYESICEIVAQIPEEWLPDDSERQALINYVILRRDMVKNIEQALYKQIPKSRGGSKE</sequence>
<accession>I9LHL3</accession>
<reference evidence="2 3" key="1">
    <citation type="journal article" date="2012" name="J. Bacteriol.">
        <title>Draft Genome Sequences for Two Metal-Reducing Pelosinus fermentans Strains Isolated from a Cr(VI)-Contaminated Site and for Type Strain R7.</title>
        <authorList>
            <person name="Brown S.D."/>
            <person name="Podar M."/>
            <person name="Klingeman D.M."/>
            <person name="Johnson C.M."/>
            <person name="Yang Z.K."/>
            <person name="Utturkar S.M."/>
            <person name="Land M.L."/>
            <person name="Mosher J.J."/>
            <person name="Hurt R.A.Jr."/>
            <person name="Phelps T.J."/>
            <person name="Palumbo A.V."/>
            <person name="Arkin A.P."/>
            <person name="Hazen T.C."/>
            <person name="Elias D.A."/>
        </authorList>
    </citation>
    <scope>NUCLEOTIDE SEQUENCE [LARGE SCALE GENOMIC DNA]</scope>
    <source>
        <strain evidence="2 3">B4</strain>
    </source>
</reference>
<dbReference type="InterPro" id="IPR046748">
    <property type="entry name" value="HipA_2"/>
</dbReference>
<dbReference type="AlphaFoldDB" id="I9LHL3"/>
<dbReference type="EMBL" id="AKVJ01000011">
    <property type="protein sequence ID" value="EIW19856.1"/>
    <property type="molecule type" value="Genomic_DNA"/>
</dbReference>
<dbReference type="RefSeq" id="WP_007931880.1">
    <property type="nucleotide sequence ID" value="NZ_AKVJ01000011.1"/>
</dbReference>
<dbReference type="Pfam" id="PF20613">
    <property type="entry name" value="HipA_2"/>
    <property type="match status" value="1"/>
</dbReference>
<dbReference type="Proteomes" id="UP000004324">
    <property type="component" value="Unassembled WGS sequence"/>
</dbReference>
<keyword evidence="3" id="KW-1185">Reference proteome</keyword>
<evidence type="ECO:0000259" key="1">
    <source>
        <dbReference type="Pfam" id="PF20613"/>
    </source>
</evidence>
<dbReference type="PATRIC" id="fig|1149862.3.peg.1008"/>
<name>I9LHL3_9FIRM</name>